<dbReference type="PANTHER" id="PTHR12277">
    <property type="entry name" value="ALPHA/BETA HYDROLASE DOMAIN-CONTAINING PROTEIN"/>
    <property type="match status" value="1"/>
</dbReference>
<sequence length="273" mass="29719">MARRLITFLALVAALGGAGFLGLGRFERAMVYPFDKSRTYPETIGLDSVREVLFDSLGQTLVLWVSPPEPGKPVILYFHGNAGNLANRAHRFAAFLDRGYGLIAPAYRGSSGSTGKPSERAITRDTRAIWRNVDSLISGIGATDIVIYGESLGAAVTLKMLDAPDTPRPRAVVLEAPFRTLADVVRHTAPQFEPLIPQMKNVWNSQAHARALTAPLLILHGTEDALIPIEQGRAIHDAARSSPKTFQAIRGAGHNNVWEMGDLSALWRFVEAD</sequence>
<dbReference type="Proteomes" id="UP000428330">
    <property type="component" value="Chromosome"/>
</dbReference>
<dbReference type="KEGG" id="rom:EI983_05635"/>
<accession>A0A6I6IRA8</accession>
<dbReference type="EMBL" id="CP034348">
    <property type="protein sequence ID" value="QGX97786.1"/>
    <property type="molecule type" value="Genomic_DNA"/>
</dbReference>
<dbReference type="RefSeq" id="WP_157706419.1">
    <property type="nucleotide sequence ID" value="NZ_CP034348.1"/>
</dbReference>
<gene>
    <name evidence="2" type="ORF">EI983_05635</name>
</gene>
<feature type="domain" description="Serine aminopeptidase S33" evidence="1">
    <location>
        <begin position="206"/>
        <end position="255"/>
    </location>
</feature>
<dbReference type="PANTHER" id="PTHR12277:SF81">
    <property type="entry name" value="PROTEIN ABHD13"/>
    <property type="match status" value="1"/>
</dbReference>
<keyword evidence="3" id="KW-1185">Reference proteome</keyword>
<dbReference type="OrthoDB" id="9798884at2"/>
<evidence type="ECO:0000313" key="2">
    <source>
        <dbReference type="EMBL" id="QGX97786.1"/>
    </source>
</evidence>
<evidence type="ECO:0000259" key="1">
    <source>
        <dbReference type="Pfam" id="PF12146"/>
    </source>
</evidence>
<name>A0A6I6IRA8_9RHOB</name>
<feature type="domain" description="Serine aminopeptidase S33" evidence="1">
    <location>
        <begin position="72"/>
        <end position="189"/>
    </location>
</feature>
<dbReference type="InterPro" id="IPR022742">
    <property type="entry name" value="Hydrolase_4"/>
</dbReference>
<dbReference type="InterPro" id="IPR029058">
    <property type="entry name" value="AB_hydrolase_fold"/>
</dbReference>
<dbReference type="Pfam" id="PF12146">
    <property type="entry name" value="Hydrolase_4"/>
    <property type="match status" value="2"/>
</dbReference>
<evidence type="ECO:0000313" key="3">
    <source>
        <dbReference type="Proteomes" id="UP000428330"/>
    </source>
</evidence>
<dbReference type="SUPFAM" id="SSF53474">
    <property type="entry name" value="alpha/beta-Hydrolases"/>
    <property type="match status" value="1"/>
</dbReference>
<organism evidence="2 3">
    <name type="scientific">Roseovarius faecimaris</name>
    <dbReference type="NCBI Taxonomy" id="2494550"/>
    <lineage>
        <taxon>Bacteria</taxon>
        <taxon>Pseudomonadati</taxon>
        <taxon>Pseudomonadota</taxon>
        <taxon>Alphaproteobacteria</taxon>
        <taxon>Rhodobacterales</taxon>
        <taxon>Roseobacteraceae</taxon>
        <taxon>Roseovarius</taxon>
    </lineage>
</organism>
<dbReference type="AlphaFoldDB" id="A0A6I6IRA8"/>
<proteinExistence type="predicted"/>
<protein>
    <recommendedName>
        <fullName evidence="1">Serine aminopeptidase S33 domain-containing protein</fullName>
    </recommendedName>
</protein>
<dbReference type="Gene3D" id="3.40.50.1820">
    <property type="entry name" value="alpha/beta hydrolase"/>
    <property type="match status" value="1"/>
</dbReference>
<reference evidence="3" key="1">
    <citation type="submission" date="2018-12" db="EMBL/GenBank/DDBJ databases">
        <title>Complete genome sequence of Roseovarius sp. MME-070.</title>
        <authorList>
            <person name="Nam Y.-D."/>
            <person name="Kang J."/>
            <person name="Chung W.-H."/>
            <person name="Park Y.S."/>
        </authorList>
    </citation>
    <scope>NUCLEOTIDE SEQUENCE [LARGE SCALE GENOMIC DNA]</scope>
    <source>
        <strain evidence="3">MME-070</strain>
    </source>
</reference>